<reference evidence="1" key="1">
    <citation type="submission" date="2020-11" db="EMBL/GenBank/DDBJ databases">
        <authorList>
            <consortium name="DOE Joint Genome Institute"/>
            <person name="Ahrendt S."/>
            <person name="Riley R."/>
            <person name="Andreopoulos W."/>
            <person name="Labutti K."/>
            <person name="Pangilinan J."/>
            <person name="Ruiz-Duenas F.J."/>
            <person name="Barrasa J.M."/>
            <person name="Sanchez-Garcia M."/>
            <person name="Camarero S."/>
            <person name="Miyauchi S."/>
            <person name="Serrano A."/>
            <person name="Linde D."/>
            <person name="Babiker R."/>
            <person name="Drula E."/>
            <person name="Ayuso-Fernandez I."/>
            <person name="Pacheco R."/>
            <person name="Padilla G."/>
            <person name="Ferreira P."/>
            <person name="Barriuso J."/>
            <person name="Kellner H."/>
            <person name="Castanera R."/>
            <person name="Alfaro M."/>
            <person name="Ramirez L."/>
            <person name="Pisabarro A.G."/>
            <person name="Kuo A."/>
            <person name="Tritt A."/>
            <person name="Lipzen A."/>
            <person name="He G."/>
            <person name="Yan M."/>
            <person name="Ng V."/>
            <person name="Cullen D."/>
            <person name="Martin F."/>
            <person name="Rosso M.-N."/>
            <person name="Henrissat B."/>
            <person name="Hibbett D."/>
            <person name="Martinez A.T."/>
            <person name="Grigoriev I.V."/>
        </authorList>
    </citation>
    <scope>NUCLEOTIDE SEQUENCE</scope>
    <source>
        <strain evidence="1">ATCC 90797</strain>
    </source>
</reference>
<name>A0A9P5ZQL7_PLEER</name>
<protein>
    <submittedName>
        <fullName evidence="1">Uncharacterized protein</fullName>
    </submittedName>
</protein>
<dbReference type="AlphaFoldDB" id="A0A9P5ZQL7"/>
<evidence type="ECO:0000313" key="2">
    <source>
        <dbReference type="Proteomes" id="UP000807025"/>
    </source>
</evidence>
<sequence length="181" mass="19345">MAAACSVGLLSRIFEAQLFPIALTWSSSTTNLWPTRNTNMLRMWTVMVVGGGVGVGVGVVEQNRVTADPLIQTLQLRGAASCQQAYSSIEDSRDTLSAGAIIPQQSRFHRLTRTPPSICGAAGHELEDDKACVPSILTKILAVPSSVADPRTFRPKLDNNNPKHAQRALNANIILLGAKVG</sequence>
<dbReference type="Proteomes" id="UP000807025">
    <property type="component" value="Unassembled WGS sequence"/>
</dbReference>
<organism evidence="1 2">
    <name type="scientific">Pleurotus eryngii</name>
    <name type="common">Boletus of the steppes</name>
    <dbReference type="NCBI Taxonomy" id="5323"/>
    <lineage>
        <taxon>Eukaryota</taxon>
        <taxon>Fungi</taxon>
        <taxon>Dikarya</taxon>
        <taxon>Basidiomycota</taxon>
        <taxon>Agaricomycotina</taxon>
        <taxon>Agaricomycetes</taxon>
        <taxon>Agaricomycetidae</taxon>
        <taxon>Agaricales</taxon>
        <taxon>Pleurotineae</taxon>
        <taxon>Pleurotaceae</taxon>
        <taxon>Pleurotus</taxon>
    </lineage>
</organism>
<proteinExistence type="predicted"/>
<comment type="caution">
    <text evidence="1">The sequence shown here is derived from an EMBL/GenBank/DDBJ whole genome shotgun (WGS) entry which is preliminary data.</text>
</comment>
<keyword evidence="2" id="KW-1185">Reference proteome</keyword>
<evidence type="ECO:0000313" key="1">
    <source>
        <dbReference type="EMBL" id="KAF9490081.1"/>
    </source>
</evidence>
<accession>A0A9P5ZQL7</accession>
<gene>
    <name evidence="1" type="ORF">BDN71DRAFT_1498734</name>
</gene>
<dbReference type="EMBL" id="MU154650">
    <property type="protein sequence ID" value="KAF9490081.1"/>
    <property type="molecule type" value="Genomic_DNA"/>
</dbReference>